<proteinExistence type="predicted"/>
<protein>
    <submittedName>
        <fullName evidence="1">Membrane dipeptidase</fullName>
        <ecNumber evidence="1">3.4.13.-</ecNumber>
    </submittedName>
</protein>
<accession>A0ABV5AP89</accession>
<comment type="caution">
    <text evidence="1">The sequence shown here is derived from an EMBL/GenBank/DDBJ whole genome shotgun (WGS) entry which is preliminary data.</text>
</comment>
<keyword evidence="1" id="KW-0645">Protease</keyword>
<dbReference type="EC" id="3.4.13.-" evidence="1"/>
<dbReference type="InterPro" id="IPR008257">
    <property type="entry name" value="Pept_M19"/>
</dbReference>
<dbReference type="PANTHER" id="PTHR10443">
    <property type="entry name" value="MICROSOMAL DIPEPTIDASE"/>
    <property type="match status" value="1"/>
</dbReference>
<dbReference type="GO" id="GO:0016805">
    <property type="term" value="F:dipeptidase activity"/>
    <property type="evidence" value="ECO:0007669"/>
    <property type="project" value="UniProtKB-KW"/>
</dbReference>
<keyword evidence="2" id="KW-1185">Reference proteome</keyword>
<keyword evidence="1" id="KW-0378">Hydrolase</keyword>
<dbReference type="Pfam" id="PF01244">
    <property type="entry name" value="Peptidase_M19"/>
    <property type="match status" value="1"/>
</dbReference>
<dbReference type="InterPro" id="IPR032466">
    <property type="entry name" value="Metal_Hydrolase"/>
</dbReference>
<dbReference type="SUPFAM" id="SSF51556">
    <property type="entry name" value="Metallo-dependent hydrolases"/>
    <property type="match status" value="1"/>
</dbReference>
<keyword evidence="1" id="KW-0224">Dipeptidase</keyword>
<dbReference type="Proteomes" id="UP001579974">
    <property type="component" value="Unassembled WGS sequence"/>
</dbReference>
<name>A0ABV5AP89_9BACL</name>
<sequence>MKTRIPVFDLHSDIPVDIARRRAFGERAVFKTRHFERLVEGGIQAAILVLWVEPEHRCRSAQRIVELLGALIADLHESSDCVELVSNEESLKNCIGRGKFAVFLGVEGMTFVEQWSLGGTSNMADWQQSDALYEKFRQSFGILNQFTLRHAILVWGEQNQIASGPGTFFDEASRVGLTDFGRHVVQELDRSNIIIDVSHLDETSTEDVLTTTQGVVIASHSNARALCDHPRNLSDRHICKIGDRGGVIGINAYANFIDPVNPTVDRYVDHVVYIANLIGIEHVALGFDFMDYLPDTFGFSEKTTGLTNASDVPGLIERLYKRGFTEREVEQLAFQNALRIVGKDK</sequence>
<evidence type="ECO:0000313" key="2">
    <source>
        <dbReference type="Proteomes" id="UP001579974"/>
    </source>
</evidence>
<dbReference type="Gene3D" id="3.20.20.140">
    <property type="entry name" value="Metal-dependent hydrolases"/>
    <property type="match status" value="1"/>
</dbReference>
<dbReference type="PROSITE" id="PS51365">
    <property type="entry name" value="RENAL_DIPEPTIDASE_2"/>
    <property type="match status" value="1"/>
</dbReference>
<dbReference type="RefSeq" id="WP_275473405.1">
    <property type="nucleotide sequence ID" value="NZ_CP162940.1"/>
</dbReference>
<organism evidence="1 2">
    <name type="scientific">Alicyclobacillus fastidiosus</name>
    <dbReference type="NCBI Taxonomy" id="392011"/>
    <lineage>
        <taxon>Bacteria</taxon>
        <taxon>Bacillati</taxon>
        <taxon>Bacillota</taxon>
        <taxon>Bacilli</taxon>
        <taxon>Bacillales</taxon>
        <taxon>Alicyclobacillaceae</taxon>
        <taxon>Alicyclobacillus</taxon>
    </lineage>
</organism>
<gene>
    <name evidence="1" type="ORF">KKP3000_003509</name>
</gene>
<dbReference type="PANTHER" id="PTHR10443:SF12">
    <property type="entry name" value="DIPEPTIDASE"/>
    <property type="match status" value="1"/>
</dbReference>
<reference evidence="1 2" key="1">
    <citation type="journal article" date="2024" name="Int. J. Mol. Sci.">
        <title>Exploration of Alicyclobacillus spp. Genome in Search of Antibiotic Resistance.</title>
        <authorList>
            <person name="Bucka-Kolendo J."/>
            <person name="Kiousi D.E."/>
            <person name="Dekowska A."/>
            <person name="Mikolajczuk-Szczyrba A."/>
            <person name="Karadedos D.M."/>
            <person name="Michael P."/>
            <person name="Galanis A."/>
            <person name="Sokolowska B."/>
        </authorList>
    </citation>
    <scope>NUCLEOTIDE SEQUENCE [LARGE SCALE GENOMIC DNA]</scope>
    <source>
        <strain evidence="1 2">KKP 3000</strain>
    </source>
</reference>
<evidence type="ECO:0000313" key="1">
    <source>
        <dbReference type="EMBL" id="MFB5193217.1"/>
    </source>
</evidence>
<dbReference type="EMBL" id="JBDXSU010000050">
    <property type="protein sequence ID" value="MFB5193217.1"/>
    <property type="molecule type" value="Genomic_DNA"/>
</dbReference>